<gene>
    <name evidence="8" type="ORF">Lfee_1706</name>
    <name evidence="9" type="ORF">NCTC12022_01710</name>
</gene>
<keyword evidence="5 7" id="KW-1133">Transmembrane helix</keyword>
<keyword evidence="10" id="KW-1185">Reference proteome</keyword>
<dbReference type="Proteomes" id="UP000054698">
    <property type="component" value="Unassembled WGS sequence"/>
</dbReference>
<comment type="subcellular location">
    <subcellularLocation>
        <location evidence="1">Endomembrane system</location>
        <topology evidence="1">Multi-pass membrane protein</topology>
    </subcellularLocation>
    <subcellularLocation>
        <location evidence="2">Endoplasmic reticulum membrane</location>
    </subcellularLocation>
</comment>
<keyword evidence="4" id="KW-0256">Endoplasmic reticulum</keyword>
<evidence type="ECO:0000256" key="6">
    <source>
        <dbReference type="ARBA" id="ARBA00023136"/>
    </source>
</evidence>
<evidence type="ECO:0000256" key="4">
    <source>
        <dbReference type="ARBA" id="ARBA00022824"/>
    </source>
</evidence>
<dbReference type="Proteomes" id="UP000251942">
    <property type="component" value="Unassembled WGS sequence"/>
</dbReference>
<feature type="transmembrane region" description="Helical" evidence="7">
    <location>
        <begin position="355"/>
        <end position="373"/>
    </location>
</feature>
<dbReference type="PATRIC" id="fig|453.4.peg.1878"/>
<evidence type="ECO:0000313" key="11">
    <source>
        <dbReference type="Proteomes" id="UP000251942"/>
    </source>
</evidence>
<feature type="transmembrane region" description="Helical" evidence="7">
    <location>
        <begin position="320"/>
        <end position="349"/>
    </location>
</feature>
<evidence type="ECO:0000256" key="3">
    <source>
        <dbReference type="ARBA" id="ARBA00022692"/>
    </source>
</evidence>
<accession>A0A0W0TMF0</accession>
<keyword evidence="6 7" id="KW-0472">Membrane</keyword>
<name>A0A0W0TMF0_9GAMM</name>
<evidence type="ECO:0000313" key="10">
    <source>
        <dbReference type="Proteomes" id="UP000054698"/>
    </source>
</evidence>
<dbReference type="PANTHER" id="PTHR13416">
    <property type="match status" value="1"/>
</dbReference>
<dbReference type="PANTHER" id="PTHR13416:SF2">
    <property type="entry name" value="TRANSMEMBRANE PROTEIN 43"/>
    <property type="match status" value="1"/>
</dbReference>
<dbReference type="OrthoDB" id="273988at2"/>
<dbReference type="EMBL" id="UASS01000013">
    <property type="protein sequence ID" value="SPX60973.1"/>
    <property type="molecule type" value="Genomic_DNA"/>
</dbReference>
<evidence type="ECO:0000313" key="9">
    <source>
        <dbReference type="EMBL" id="SPX60973.1"/>
    </source>
</evidence>
<dbReference type="GO" id="GO:0012505">
    <property type="term" value="C:endomembrane system"/>
    <property type="evidence" value="ECO:0007669"/>
    <property type="project" value="UniProtKB-SubCell"/>
</dbReference>
<sequence length="398" mass="43863">MTEEISTRSWGSRIKDAFIGVFAGILLIIGSFVLTFWNEGHGLHRAQSLIEAQRVLISVPDAPVDNKNNLRVVYFSGLATTKDILTDSFLGIKENAIGLTRTVEMYQWKEYTETKTESQMGGSEKTTKTYNYKKIWSQKLLDSSSFNDQAGHQNPAAMPVESQQQYAQTVTVGDFLLPQSLIGEISETSPVNLSKVNLSAIQKQINKPVHYVNNQLYGGADYQNPQIGDLRIKATAVLPQTVSIIGQQTGNTLQPYMAKAGQEVILLTSGQESPDQMIHDALVENRIITWILRLGSLLAMVAGFSLILKPLVVLADVLPLLGSIMGFGTGLIAFVCGFVLWSIATAIAWFAIRPLWSLGIILVAVVVSYLFIMRRRQTQALNKTTQPAEADIKDNLSK</sequence>
<feature type="transmembrane region" description="Helical" evidence="7">
    <location>
        <begin position="17"/>
        <end position="37"/>
    </location>
</feature>
<dbReference type="Pfam" id="PF07787">
    <property type="entry name" value="TMEM43"/>
    <property type="match status" value="1"/>
</dbReference>
<dbReference type="GO" id="GO:0006629">
    <property type="term" value="P:lipid metabolic process"/>
    <property type="evidence" value="ECO:0007669"/>
    <property type="project" value="TreeGrafter"/>
</dbReference>
<feature type="transmembrane region" description="Helical" evidence="7">
    <location>
        <begin position="287"/>
        <end position="308"/>
    </location>
</feature>
<evidence type="ECO:0000256" key="2">
    <source>
        <dbReference type="ARBA" id="ARBA00004586"/>
    </source>
</evidence>
<reference evidence="9 11" key="2">
    <citation type="submission" date="2018-06" db="EMBL/GenBank/DDBJ databases">
        <authorList>
            <consortium name="Pathogen Informatics"/>
            <person name="Doyle S."/>
        </authorList>
    </citation>
    <scope>NUCLEOTIDE SEQUENCE [LARGE SCALE GENOMIC DNA]</scope>
    <source>
        <strain evidence="9 11">NCTC12022</strain>
    </source>
</reference>
<protein>
    <submittedName>
        <fullName evidence="9">Protein of uncharacterized function (DUF1625)</fullName>
    </submittedName>
</protein>
<keyword evidence="3 7" id="KW-0812">Transmembrane</keyword>
<proteinExistence type="predicted"/>
<dbReference type="STRING" id="453.Lfee_1706"/>
<dbReference type="AlphaFoldDB" id="A0A0W0TMF0"/>
<evidence type="ECO:0000256" key="5">
    <source>
        <dbReference type="ARBA" id="ARBA00022989"/>
    </source>
</evidence>
<dbReference type="EMBL" id="LNYB01000080">
    <property type="protein sequence ID" value="KTC96794.1"/>
    <property type="molecule type" value="Genomic_DNA"/>
</dbReference>
<organism evidence="8 10">
    <name type="scientific">Legionella feeleii</name>
    <dbReference type="NCBI Taxonomy" id="453"/>
    <lineage>
        <taxon>Bacteria</taxon>
        <taxon>Pseudomonadati</taxon>
        <taxon>Pseudomonadota</taxon>
        <taxon>Gammaproteobacteria</taxon>
        <taxon>Legionellales</taxon>
        <taxon>Legionellaceae</taxon>
        <taxon>Legionella</taxon>
    </lineage>
</organism>
<dbReference type="InterPro" id="IPR012430">
    <property type="entry name" value="TMEM43_fam"/>
</dbReference>
<dbReference type="RefSeq" id="WP_064088251.1">
    <property type="nucleotide sequence ID" value="NZ_CAAAHT010000002.1"/>
</dbReference>
<reference evidence="8 10" key="1">
    <citation type="submission" date="2015-11" db="EMBL/GenBank/DDBJ databases">
        <title>Genomic analysis of 38 Legionella species identifies large and diverse effector repertoires.</title>
        <authorList>
            <person name="Burstein D."/>
            <person name="Amaro F."/>
            <person name="Zusman T."/>
            <person name="Lifshitz Z."/>
            <person name="Cohen O."/>
            <person name="Gilbert J.A."/>
            <person name="Pupko T."/>
            <person name="Shuman H.A."/>
            <person name="Segal G."/>
        </authorList>
    </citation>
    <scope>NUCLEOTIDE SEQUENCE [LARGE SCALE GENOMIC DNA]</scope>
    <source>
        <strain evidence="8 10">WO-44C</strain>
    </source>
</reference>
<evidence type="ECO:0000256" key="1">
    <source>
        <dbReference type="ARBA" id="ARBA00004127"/>
    </source>
</evidence>
<evidence type="ECO:0000313" key="8">
    <source>
        <dbReference type="EMBL" id="KTC96794.1"/>
    </source>
</evidence>
<evidence type="ECO:0000256" key="7">
    <source>
        <dbReference type="SAM" id="Phobius"/>
    </source>
</evidence>
<dbReference type="GO" id="GO:0071763">
    <property type="term" value="P:nuclear membrane organization"/>
    <property type="evidence" value="ECO:0007669"/>
    <property type="project" value="TreeGrafter"/>
</dbReference>